<feature type="compositionally biased region" description="Pro residues" evidence="1">
    <location>
        <begin position="24"/>
        <end position="41"/>
    </location>
</feature>
<feature type="compositionally biased region" description="Basic residues" evidence="1">
    <location>
        <begin position="1"/>
        <end position="12"/>
    </location>
</feature>
<gene>
    <name evidence="2" type="ordered locus">AXX17_At3g09190</name>
</gene>
<proteinExistence type="predicted"/>
<accession>A0A178VIE9</accession>
<dbReference type="EMBL" id="LUHQ01000003">
    <property type="protein sequence ID" value="OAP05508.1"/>
    <property type="molecule type" value="Genomic_DNA"/>
</dbReference>
<feature type="region of interest" description="Disordered" evidence="1">
    <location>
        <begin position="1"/>
        <end position="50"/>
    </location>
</feature>
<evidence type="ECO:0000256" key="1">
    <source>
        <dbReference type="SAM" id="MobiDB-lite"/>
    </source>
</evidence>
<dbReference type="Proteomes" id="UP000078284">
    <property type="component" value="Chromosome 3"/>
</dbReference>
<dbReference type="AlphaFoldDB" id="A0A178VIE9"/>
<reference evidence="3" key="1">
    <citation type="journal article" date="2016" name="Proc. Natl. Acad. Sci. U.S.A.">
        <title>Chromosome-level assembly of Arabidopsis thaliana Ler reveals the extent of translocation and inversion polymorphisms.</title>
        <authorList>
            <person name="Zapata L."/>
            <person name="Ding J."/>
            <person name="Willing E.M."/>
            <person name="Hartwig B."/>
            <person name="Bezdan D."/>
            <person name="Jiao W.B."/>
            <person name="Patel V."/>
            <person name="Velikkakam James G."/>
            <person name="Koornneef M."/>
            <person name="Ossowski S."/>
            <person name="Schneeberger K."/>
        </authorList>
    </citation>
    <scope>NUCLEOTIDE SEQUENCE [LARGE SCALE GENOMIC DNA]</scope>
    <source>
        <strain evidence="3">cv. Landsberg erecta</strain>
    </source>
</reference>
<dbReference type="ExpressionAtlas" id="A0A178VIE9">
    <property type="expression patterns" value="baseline and differential"/>
</dbReference>
<sequence>MGNLHGIHRSHHGGSNFPGEAPNSPFPPPYTAAPAPAPAPSSPSDHHMTVGPYCHVDSSLRSLAGKAEGFGRAAVGGLNGPICHVTSLAGKFQKSPFSFIYPSNSWIYMIFFI</sequence>
<protein>
    <submittedName>
        <fullName evidence="2">Uncharacterized protein</fullName>
    </submittedName>
</protein>
<organism evidence="2 3">
    <name type="scientific">Arabidopsis thaliana</name>
    <name type="common">Mouse-ear cress</name>
    <dbReference type="NCBI Taxonomy" id="3702"/>
    <lineage>
        <taxon>Eukaryota</taxon>
        <taxon>Viridiplantae</taxon>
        <taxon>Streptophyta</taxon>
        <taxon>Embryophyta</taxon>
        <taxon>Tracheophyta</taxon>
        <taxon>Spermatophyta</taxon>
        <taxon>Magnoliopsida</taxon>
        <taxon>eudicotyledons</taxon>
        <taxon>Gunneridae</taxon>
        <taxon>Pentapetalae</taxon>
        <taxon>rosids</taxon>
        <taxon>malvids</taxon>
        <taxon>Brassicales</taxon>
        <taxon>Brassicaceae</taxon>
        <taxon>Camelineae</taxon>
        <taxon>Arabidopsis</taxon>
    </lineage>
</organism>
<name>A0A178VIE9_ARATH</name>
<comment type="caution">
    <text evidence="2">The sequence shown here is derived from an EMBL/GenBank/DDBJ whole genome shotgun (WGS) entry which is preliminary data.</text>
</comment>
<evidence type="ECO:0000313" key="3">
    <source>
        <dbReference type="Proteomes" id="UP000078284"/>
    </source>
</evidence>
<evidence type="ECO:0000313" key="2">
    <source>
        <dbReference type="EMBL" id="OAP05508.1"/>
    </source>
</evidence>